<name>A0A939G8P5_9BACT</name>
<sequence length="155" mass="16651">MKRIALFLLLLAGVALSCKKSGGTDNVTPVDPRDRMVGSYTVGGQISITSGSRTLTPTSFSGTVGVTKSTQPTELYLDFDLQSGKERLTASLKDSSFTVLDKKTEPIILNGTSFVGQYTATGQFLREGKDQKFTFVSVSQDVDLKKLTAITGTKK</sequence>
<organism evidence="2 3">
    <name type="scientific">Fibrella aquatilis</name>
    <dbReference type="NCBI Taxonomy" id="2817059"/>
    <lineage>
        <taxon>Bacteria</taxon>
        <taxon>Pseudomonadati</taxon>
        <taxon>Bacteroidota</taxon>
        <taxon>Cytophagia</taxon>
        <taxon>Cytophagales</taxon>
        <taxon>Spirosomataceae</taxon>
        <taxon>Fibrella</taxon>
    </lineage>
</organism>
<evidence type="ECO:0000313" key="2">
    <source>
        <dbReference type="EMBL" id="MBO0931848.1"/>
    </source>
</evidence>
<dbReference type="PROSITE" id="PS51257">
    <property type="entry name" value="PROKAR_LIPOPROTEIN"/>
    <property type="match status" value="1"/>
</dbReference>
<accession>A0A939G8P5</accession>
<evidence type="ECO:0000256" key="1">
    <source>
        <dbReference type="SAM" id="SignalP"/>
    </source>
</evidence>
<protein>
    <recommendedName>
        <fullName evidence="4">Lipocalin-like domain-containing protein</fullName>
    </recommendedName>
</protein>
<dbReference type="AlphaFoldDB" id="A0A939G8P5"/>
<keyword evidence="3" id="KW-1185">Reference proteome</keyword>
<proteinExistence type="predicted"/>
<evidence type="ECO:0008006" key="4">
    <source>
        <dbReference type="Google" id="ProtNLM"/>
    </source>
</evidence>
<comment type="caution">
    <text evidence="2">The sequence shown here is derived from an EMBL/GenBank/DDBJ whole genome shotgun (WGS) entry which is preliminary data.</text>
</comment>
<feature type="chain" id="PRO_5037185585" description="Lipocalin-like domain-containing protein" evidence="1">
    <location>
        <begin position="18"/>
        <end position="155"/>
    </location>
</feature>
<dbReference type="EMBL" id="JAFMYU010000008">
    <property type="protein sequence ID" value="MBO0931848.1"/>
    <property type="molecule type" value="Genomic_DNA"/>
</dbReference>
<dbReference type="RefSeq" id="WP_207335807.1">
    <property type="nucleotide sequence ID" value="NZ_JAFMYU010000008.1"/>
</dbReference>
<evidence type="ECO:0000313" key="3">
    <source>
        <dbReference type="Proteomes" id="UP000664795"/>
    </source>
</evidence>
<feature type="signal peptide" evidence="1">
    <location>
        <begin position="1"/>
        <end position="17"/>
    </location>
</feature>
<dbReference type="Proteomes" id="UP000664795">
    <property type="component" value="Unassembled WGS sequence"/>
</dbReference>
<keyword evidence="1" id="KW-0732">Signal</keyword>
<reference evidence="2 3" key="1">
    <citation type="submission" date="2021-03" db="EMBL/GenBank/DDBJ databases">
        <title>Fibrella sp. HMF5036 genome sequencing and assembly.</title>
        <authorList>
            <person name="Kang H."/>
            <person name="Kim H."/>
            <person name="Bae S."/>
            <person name="Joh K."/>
        </authorList>
    </citation>
    <scope>NUCLEOTIDE SEQUENCE [LARGE SCALE GENOMIC DNA]</scope>
    <source>
        <strain evidence="2 3">HMF5036</strain>
    </source>
</reference>
<gene>
    <name evidence="2" type="ORF">J2I48_12635</name>
</gene>